<dbReference type="EMBL" id="KV454211">
    <property type="protein sequence ID" value="ODQ59128.1"/>
    <property type="molecule type" value="Genomic_DNA"/>
</dbReference>
<evidence type="ECO:0000313" key="2">
    <source>
        <dbReference type="EMBL" id="ODQ59128.1"/>
    </source>
</evidence>
<evidence type="ECO:0000313" key="3">
    <source>
        <dbReference type="Proteomes" id="UP000094112"/>
    </source>
</evidence>
<organism evidence="2 3">
    <name type="scientific">Wickerhamomyces anomalus (strain ATCC 58044 / CBS 1984 / NCYC 433 / NRRL Y-366-8)</name>
    <name type="common">Yeast</name>
    <name type="synonym">Hansenula anomala</name>
    <dbReference type="NCBI Taxonomy" id="683960"/>
    <lineage>
        <taxon>Eukaryota</taxon>
        <taxon>Fungi</taxon>
        <taxon>Dikarya</taxon>
        <taxon>Ascomycota</taxon>
        <taxon>Saccharomycotina</taxon>
        <taxon>Saccharomycetes</taxon>
        <taxon>Phaffomycetales</taxon>
        <taxon>Wickerhamomycetaceae</taxon>
        <taxon>Wickerhamomyces</taxon>
    </lineage>
</organism>
<feature type="region of interest" description="Disordered" evidence="1">
    <location>
        <begin position="88"/>
        <end position="203"/>
    </location>
</feature>
<dbReference type="GeneID" id="30200828"/>
<feature type="compositionally biased region" description="Polar residues" evidence="1">
    <location>
        <begin position="101"/>
        <end position="118"/>
    </location>
</feature>
<feature type="compositionally biased region" description="Low complexity" evidence="1">
    <location>
        <begin position="88"/>
        <end position="99"/>
    </location>
</feature>
<dbReference type="OrthoDB" id="3981229at2759"/>
<protein>
    <submittedName>
        <fullName evidence="2">Uncharacterized protein</fullName>
    </submittedName>
</protein>
<dbReference type="AlphaFoldDB" id="A0A1E3P1C0"/>
<reference evidence="2 3" key="1">
    <citation type="journal article" date="2016" name="Proc. Natl. Acad. Sci. U.S.A.">
        <title>Comparative genomics of biotechnologically important yeasts.</title>
        <authorList>
            <person name="Riley R."/>
            <person name="Haridas S."/>
            <person name="Wolfe K.H."/>
            <person name="Lopes M.R."/>
            <person name="Hittinger C.T."/>
            <person name="Goeker M."/>
            <person name="Salamov A.A."/>
            <person name="Wisecaver J.H."/>
            <person name="Long T.M."/>
            <person name="Calvey C.H."/>
            <person name="Aerts A.L."/>
            <person name="Barry K.W."/>
            <person name="Choi C."/>
            <person name="Clum A."/>
            <person name="Coughlan A.Y."/>
            <person name="Deshpande S."/>
            <person name="Douglass A.P."/>
            <person name="Hanson S.J."/>
            <person name="Klenk H.-P."/>
            <person name="LaButti K.M."/>
            <person name="Lapidus A."/>
            <person name="Lindquist E.A."/>
            <person name="Lipzen A.M."/>
            <person name="Meier-Kolthoff J.P."/>
            <person name="Ohm R.A."/>
            <person name="Otillar R.P."/>
            <person name="Pangilinan J.L."/>
            <person name="Peng Y."/>
            <person name="Rokas A."/>
            <person name="Rosa C.A."/>
            <person name="Scheuner C."/>
            <person name="Sibirny A.A."/>
            <person name="Slot J.C."/>
            <person name="Stielow J.B."/>
            <person name="Sun H."/>
            <person name="Kurtzman C.P."/>
            <person name="Blackwell M."/>
            <person name="Grigoriev I.V."/>
            <person name="Jeffries T.W."/>
        </authorList>
    </citation>
    <scope>NUCLEOTIDE SEQUENCE [LARGE SCALE GENOMIC DNA]</scope>
    <source>
        <strain evidence="3">ATCC 58044 / CBS 1984 / NCYC 433 / NRRL Y-366-8</strain>
    </source>
</reference>
<evidence type="ECO:0000256" key="1">
    <source>
        <dbReference type="SAM" id="MobiDB-lite"/>
    </source>
</evidence>
<dbReference type="Proteomes" id="UP000094112">
    <property type="component" value="Unassembled WGS sequence"/>
</dbReference>
<feature type="compositionally biased region" description="Low complexity" evidence="1">
    <location>
        <begin position="178"/>
        <end position="190"/>
    </location>
</feature>
<gene>
    <name evidence="2" type="ORF">WICANDRAFT_63625</name>
</gene>
<keyword evidence="3" id="KW-1185">Reference proteome</keyword>
<feature type="compositionally biased region" description="Low complexity" evidence="1">
    <location>
        <begin position="155"/>
        <end position="165"/>
    </location>
</feature>
<name>A0A1E3P1C0_WICAA</name>
<feature type="compositionally biased region" description="Polar residues" evidence="1">
    <location>
        <begin position="126"/>
        <end position="154"/>
    </location>
</feature>
<accession>A0A1E3P1C0</accession>
<sequence length="259" mass="28948">MSYYSTLEVLALCDALDKVPHIRQGANGPKRSIGDSIENGEVKIPKLSKPYQKHDFLELDSVYKDKKQHPVPKAYNDDVIKQQILSSSEAANSSQSRPSFMPQQSGSLNDTHQQQARALQNKKALQHQNFQNSSSRLPGLSTPTAFASPQALNRSSITSTPTTPTLHKHFDTYTPRINSKNNSASTSRSSTPGITPHNAGQTLNDDGTHEECEFCHRIFRGPKSSTHKQQHIKRIHPDSYVRKKGGIKRDKSFTTIRFD</sequence>
<proteinExistence type="predicted"/>
<dbReference type="RefSeq" id="XP_019038335.1">
    <property type="nucleotide sequence ID" value="XM_019183582.1"/>
</dbReference>